<accession>A0ACC0MRT0</accession>
<gene>
    <name evidence="1" type="ORF">RHMOL_Rhmol08G0234400</name>
</gene>
<comment type="caution">
    <text evidence="1">The sequence shown here is derived from an EMBL/GenBank/DDBJ whole genome shotgun (WGS) entry which is preliminary data.</text>
</comment>
<sequence length="238" mass="26475">MNSRRNAPKLQLLVFIHPNNASAVLQEDRGWTKDEAMGEGYSWDLQSAVEPAEITEQLAKVFEVDLVEIYISTDELLELKRIFHSQNKSSGEWMLVYALSECERNPSIGETKWCVGFIEDMIDFAVSVLGHNATVRTTENINGSNQNVMIGIGLWWSPVVVGIGLGWSSAHWDDSSPKVVKSVVGDSINLVLEDGEIAAENITPFLIHDPVSDVGMFDKGFWNLSEVGFLNQANMEMV</sequence>
<evidence type="ECO:0000313" key="2">
    <source>
        <dbReference type="Proteomes" id="UP001062846"/>
    </source>
</evidence>
<dbReference type="Proteomes" id="UP001062846">
    <property type="component" value="Chromosome 8"/>
</dbReference>
<proteinExistence type="predicted"/>
<organism evidence="1 2">
    <name type="scientific">Rhododendron molle</name>
    <name type="common">Chinese azalea</name>
    <name type="synonym">Azalea mollis</name>
    <dbReference type="NCBI Taxonomy" id="49168"/>
    <lineage>
        <taxon>Eukaryota</taxon>
        <taxon>Viridiplantae</taxon>
        <taxon>Streptophyta</taxon>
        <taxon>Embryophyta</taxon>
        <taxon>Tracheophyta</taxon>
        <taxon>Spermatophyta</taxon>
        <taxon>Magnoliopsida</taxon>
        <taxon>eudicotyledons</taxon>
        <taxon>Gunneridae</taxon>
        <taxon>Pentapetalae</taxon>
        <taxon>asterids</taxon>
        <taxon>Ericales</taxon>
        <taxon>Ericaceae</taxon>
        <taxon>Ericoideae</taxon>
        <taxon>Rhodoreae</taxon>
        <taxon>Rhododendron</taxon>
    </lineage>
</organism>
<protein>
    <submittedName>
        <fullName evidence="1">Uncharacterized protein</fullName>
    </submittedName>
</protein>
<keyword evidence="2" id="KW-1185">Reference proteome</keyword>
<reference evidence="1" key="1">
    <citation type="submission" date="2022-02" db="EMBL/GenBank/DDBJ databases">
        <title>Plant Genome Project.</title>
        <authorList>
            <person name="Zhang R.-G."/>
        </authorList>
    </citation>
    <scope>NUCLEOTIDE SEQUENCE</scope>
    <source>
        <strain evidence="1">AT1</strain>
    </source>
</reference>
<dbReference type="EMBL" id="CM046395">
    <property type="protein sequence ID" value="KAI8543640.1"/>
    <property type="molecule type" value="Genomic_DNA"/>
</dbReference>
<evidence type="ECO:0000313" key="1">
    <source>
        <dbReference type="EMBL" id="KAI8543640.1"/>
    </source>
</evidence>
<name>A0ACC0MRT0_RHOML</name>